<dbReference type="CDD" id="cd08255">
    <property type="entry name" value="2-desacetyl-2-hydroxyethyl_bacteriochlorophyllide_like"/>
    <property type="match status" value="1"/>
</dbReference>
<dbReference type="Gene3D" id="3.40.50.720">
    <property type="entry name" value="NAD(P)-binding Rossmann-like Domain"/>
    <property type="match status" value="1"/>
</dbReference>
<dbReference type="AlphaFoldDB" id="A0A177M2Y8"/>
<keyword evidence="3" id="KW-0479">Metal-binding</keyword>
<evidence type="ECO:0000313" key="8">
    <source>
        <dbReference type="Proteomes" id="UP000078090"/>
    </source>
</evidence>
<dbReference type="InterPro" id="IPR011032">
    <property type="entry name" value="GroES-like_sf"/>
</dbReference>
<evidence type="ECO:0000313" key="7">
    <source>
        <dbReference type="EMBL" id="OAH99714.1"/>
    </source>
</evidence>
<dbReference type="EMBL" id="LUUG01000101">
    <property type="protein sequence ID" value="OAH99714.1"/>
    <property type="molecule type" value="Genomic_DNA"/>
</dbReference>
<evidence type="ECO:0000256" key="3">
    <source>
        <dbReference type="ARBA" id="ARBA00022723"/>
    </source>
</evidence>
<dbReference type="SUPFAM" id="SSF51735">
    <property type="entry name" value="NAD(P)-binding Rossmann-fold domains"/>
    <property type="match status" value="1"/>
</dbReference>
<evidence type="ECO:0000256" key="2">
    <source>
        <dbReference type="ARBA" id="ARBA00008072"/>
    </source>
</evidence>
<sequence>MKARQLWFTHPGHVEIREQRLPPLEPGKMLVKSLCSAISAGTEMLVYRGQLPTDITLDASLTTLQQQAAYPLQYGYACVGSVEQVGAGVDAAWLNKRVFSFQPHASHFIAIADQLLALPDDIEPEAAVFLANMETAVNLVLDGRPALGEKVAVLGQGIVGLLLSSVLARFPLAQLLALDEIGKRRNYAERLGVHQAFDSKSDRQIADLKDALKLPVELSATPNSGADLIYEVSGAPEALNLAIDLCSYSGRIVIGSWYGSKSAPVQLGGVAHRHRIKFISSQVSSIAPELSGRWDKARRFQQAWQMIRRVKPQALISHRIPIDQAADIYQLLDQAPEQVLQAIFIY</sequence>
<keyword evidence="4" id="KW-0862">Zinc</keyword>
<comment type="similarity">
    <text evidence="2">Belongs to the zinc-containing alcohol dehydrogenase family.</text>
</comment>
<dbReference type="Gene3D" id="3.90.180.10">
    <property type="entry name" value="Medium-chain alcohol dehydrogenases, catalytic domain"/>
    <property type="match status" value="2"/>
</dbReference>
<protein>
    <submittedName>
        <fullName evidence="7">Oxidoreductase</fullName>
    </submittedName>
</protein>
<name>A0A177M2Y8_METMH</name>
<organism evidence="7 8">
    <name type="scientific">Methylomonas methanica</name>
    <dbReference type="NCBI Taxonomy" id="421"/>
    <lineage>
        <taxon>Bacteria</taxon>
        <taxon>Pseudomonadati</taxon>
        <taxon>Pseudomonadota</taxon>
        <taxon>Gammaproteobacteria</taxon>
        <taxon>Methylococcales</taxon>
        <taxon>Methylococcaceae</taxon>
        <taxon>Methylomonas</taxon>
    </lineage>
</organism>
<dbReference type="SUPFAM" id="SSF50129">
    <property type="entry name" value="GroES-like"/>
    <property type="match status" value="1"/>
</dbReference>
<dbReference type="PANTHER" id="PTHR43350:SF19">
    <property type="entry name" value="D-GULOSIDE 3-DEHYDROGENASE"/>
    <property type="match status" value="1"/>
</dbReference>
<evidence type="ECO:0000256" key="4">
    <source>
        <dbReference type="ARBA" id="ARBA00022833"/>
    </source>
</evidence>
<dbReference type="Pfam" id="PF00107">
    <property type="entry name" value="ADH_zinc_N"/>
    <property type="match status" value="1"/>
</dbReference>
<dbReference type="InterPro" id="IPR013149">
    <property type="entry name" value="ADH-like_C"/>
</dbReference>
<dbReference type="PANTHER" id="PTHR43350">
    <property type="entry name" value="NAD-DEPENDENT ALCOHOL DEHYDROGENASE"/>
    <property type="match status" value="1"/>
</dbReference>
<proteinExistence type="inferred from homology"/>
<dbReference type="GO" id="GO:0046872">
    <property type="term" value="F:metal ion binding"/>
    <property type="evidence" value="ECO:0007669"/>
    <property type="project" value="UniProtKB-KW"/>
</dbReference>
<evidence type="ECO:0000256" key="1">
    <source>
        <dbReference type="ARBA" id="ARBA00001947"/>
    </source>
</evidence>
<comment type="cofactor">
    <cofactor evidence="1">
        <name>Zn(2+)</name>
        <dbReference type="ChEBI" id="CHEBI:29105"/>
    </cofactor>
</comment>
<dbReference type="InterPro" id="IPR036291">
    <property type="entry name" value="NAD(P)-bd_dom_sf"/>
</dbReference>
<reference evidence="7 8" key="1">
    <citation type="submission" date="2016-03" db="EMBL/GenBank/DDBJ databases">
        <authorList>
            <person name="Ploux O."/>
        </authorList>
    </citation>
    <scope>NUCLEOTIDE SEQUENCE [LARGE SCALE GENOMIC DNA]</scope>
    <source>
        <strain evidence="7 8">R-45363</strain>
    </source>
</reference>
<dbReference type="Proteomes" id="UP000078090">
    <property type="component" value="Unassembled WGS sequence"/>
</dbReference>
<evidence type="ECO:0000256" key="5">
    <source>
        <dbReference type="ARBA" id="ARBA00023002"/>
    </source>
</evidence>
<comment type="caution">
    <text evidence="7">The sequence shown here is derived from an EMBL/GenBank/DDBJ whole genome shotgun (WGS) entry which is preliminary data.</text>
</comment>
<dbReference type="OrthoDB" id="9781588at2"/>
<dbReference type="GO" id="GO:0016491">
    <property type="term" value="F:oxidoreductase activity"/>
    <property type="evidence" value="ECO:0007669"/>
    <property type="project" value="UniProtKB-KW"/>
</dbReference>
<evidence type="ECO:0000259" key="6">
    <source>
        <dbReference type="Pfam" id="PF00107"/>
    </source>
</evidence>
<gene>
    <name evidence="7" type="ORF">A1332_19580</name>
</gene>
<keyword evidence="5" id="KW-0560">Oxidoreductase</keyword>
<feature type="domain" description="Alcohol dehydrogenase-like C-terminal" evidence="6">
    <location>
        <begin position="174"/>
        <end position="287"/>
    </location>
</feature>
<accession>A0A177M2Y8</accession>